<feature type="transmembrane region" description="Helical" evidence="3">
    <location>
        <begin position="215"/>
        <end position="235"/>
    </location>
</feature>
<gene>
    <name evidence="4" type="ORF">JG687_00013733</name>
</gene>
<keyword evidence="3" id="KW-0472">Membrane</keyword>
<evidence type="ECO:0000256" key="2">
    <source>
        <dbReference type="ARBA" id="ARBA00022824"/>
    </source>
</evidence>
<dbReference type="Pfam" id="PF01124">
    <property type="entry name" value="MAPEG"/>
    <property type="match status" value="2"/>
</dbReference>
<feature type="transmembrane region" description="Helical" evidence="3">
    <location>
        <begin position="138"/>
        <end position="159"/>
    </location>
</feature>
<dbReference type="GO" id="GO:0005789">
    <property type="term" value="C:endoplasmic reticulum membrane"/>
    <property type="evidence" value="ECO:0007669"/>
    <property type="project" value="UniProtKB-SubCell"/>
</dbReference>
<feature type="transmembrane region" description="Helical" evidence="3">
    <location>
        <begin position="6"/>
        <end position="23"/>
    </location>
</feature>
<keyword evidence="3" id="KW-0812">Transmembrane</keyword>
<feature type="transmembrane region" description="Helical" evidence="3">
    <location>
        <begin position="107"/>
        <end position="126"/>
    </location>
</feature>
<protein>
    <recommendedName>
        <fullName evidence="6">Glutathione transferase</fullName>
    </recommendedName>
</protein>
<evidence type="ECO:0000256" key="1">
    <source>
        <dbReference type="ARBA" id="ARBA00004477"/>
    </source>
</evidence>
<keyword evidence="3" id="KW-1133">Transmembrane helix</keyword>
<keyword evidence="2" id="KW-0256">Endoplasmic reticulum</keyword>
<comment type="subcellular location">
    <subcellularLocation>
        <location evidence="1">Endoplasmic reticulum membrane</location>
        <topology evidence="1">Multi-pass membrane protein</topology>
    </subcellularLocation>
</comment>
<dbReference type="OrthoDB" id="193139at2759"/>
<dbReference type="InterPro" id="IPR040162">
    <property type="entry name" value="MGST1-like"/>
</dbReference>
<feature type="transmembrane region" description="Helical" evidence="3">
    <location>
        <begin position="342"/>
        <end position="363"/>
    </location>
</feature>
<evidence type="ECO:0000256" key="3">
    <source>
        <dbReference type="SAM" id="Phobius"/>
    </source>
</evidence>
<sequence>MGSSVLQTYVVCTSVLYFKFLRVTMIQAKKTFEAGGRAPEDKALPLAKGRPKQTYGMDPEAEKDEKILKAREVEHRWRRIVQNDLESIPLALVVFGIGVAIEGRINPIVQIGAMATYTVLRCFHTIAYAKKLQPHRAWCWRLGVVAIVAGAVNAVVGVLTNTQRVAAGCIHQLTVALNCVSQTADRSSNIQTFDGFHCAFNFAHLTMSGSTELKAYIVCSFILYLKFAIATGIQATKTFDAGCRPPEDKNLALAQGRREQNYGMFSDENDVELLKAREIEHRWKRIIQNDLESIPLALLVFLGGVFAGGNKELFVVCLAIYTLVRCFHTYAYANMLQPHRAWCWRLGVLMIITSGVNSIVGVFN</sequence>
<dbReference type="FunFam" id="1.20.120.550:FF:000005">
    <property type="entry name" value="Inorganic phosphate transporter 1-6"/>
    <property type="match status" value="2"/>
</dbReference>
<dbReference type="InterPro" id="IPR001129">
    <property type="entry name" value="Membr-assoc_MAPEG"/>
</dbReference>
<evidence type="ECO:0000313" key="5">
    <source>
        <dbReference type="Proteomes" id="UP000688947"/>
    </source>
</evidence>
<proteinExistence type="predicted"/>
<name>A0A8T1U0L2_9STRA</name>
<dbReference type="VEuPathDB" id="FungiDB:PC110_g18646"/>
<dbReference type="AlphaFoldDB" id="A0A8T1U0L2"/>
<reference evidence="4" key="1">
    <citation type="submission" date="2021-01" db="EMBL/GenBank/DDBJ databases">
        <title>Phytophthora aleatoria, a newly-described species from Pinus radiata is distinct from Phytophthora cactorum isolates based on comparative genomics.</title>
        <authorList>
            <person name="Mcdougal R."/>
            <person name="Panda P."/>
            <person name="Williams N."/>
            <person name="Studholme D.J."/>
        </authorList>
    </citation>
    <scope>NUCLEOTIDE SEQUENCE</scope>
    <source>
        <strain evidence="4">NZFS 3830</strain>
    </source>
</reference>
<dbReference type="EMBL" id="JAENGZ010001035">
    <property type="protein sequence ID" value="KAG6951240.1"/>
    <property type="molecule type" value="Genomic_DNA"/>
</dbReference>
<dbReference type="PANTHER" id="PTHR10689:SF6">
    <property type="entry name" value="MICROSOMAL GLUTATHIONE S-TRANSFERASE 1"/>
    <property type="match status" value="1"/>
</dbReference>
<accession>A0A8T1U0L2</accession>
<dbReference type="VEuPathDB" id="FungiDB:PC110_g18645"/>
<dbReference type="Proteomes" id="UP000688947">
    <property type="component" value="Unassembled WGS sequence"/>
</dbReference>
<evidence type="ECO:0000313" key="4">
    <source>
        <dbReference type="EMBL" id="KAG6951240.1"/>
    </source>
</evidence>
<comment type="caution">
    <text evidence="4">The sequence shown here is derived from an EMBL/GenBank/DDBJ whole genome shotgun (WGS) entry which is preliminary data.</text>
</comment>
<organism evidence="4 5">
    <name type="scientific">Phytophthora cactorum</name>
    <dbReference type="NCBI Taxonomy" id="29920"/>
    <lineage>
        <taxon>Eukaryota</taxon>
        <taxon>Sar</taxon>
        <taxon>Stramenopiles</taxon>
        <taxon>Oomycota</taxon>
        <taxon>Peronosporomycetes</taxon>
        <taxon>Peronosporales</taxon>
        <taxon>Peronosporaceae</taxon>
        <taxon>Phytophthora</taxon>
    </lineage>
</organism>
<evidence type="ECO:0008006" key="6">
    <source>
        <dbReference type="Google" id="ProtNLM"/>
    </source>
</evidence>
<dbReference type="PANTHER" id="PTHR10689">
    <property type="entry name" value="MICROSOMAL GLUTATHIONE S-TRANSFERASE 1"/>
    <property type="match status" value="1"/>
</dbReference>